<gene>
    <name evidence="2" type="ORF">HMPREF3202_01372</name>
</gene>
<reference evidence="2 3" key="1">
    <citation type="submission" date="2016-02" db="EMBL/GenBank/DDBJ databases">
        <authorList>
            <person name="Wen L."/>
            <person name="He K."/>
            <person name="Yang H."/>
        </authorList>
    </citation>
    <scope>NUCLEOTIDE SEQUENCE [LARGE SCALE GENOMIC DNA]</scope>
    <source>
        <strain evidence="2 3">GED7880</strain>
    </source>
</reference>
<accession>A0A137SVK7</accession>
<dbReference type="Proteomes" id="UP000070093">
    <property type="component" value="Unassembled WGS sequence"/>
</dbReference>
<keyword evidence="1" id="KW-1133">Transmembrane helix</keyword>
<comment type="caution">
    <text evidence="2">The sequence shown here is derived from an EMBL/GenBank/DDBJ whole genome shotgun (WGS) entry which is preliminary data.</text>
</comment>
<dbReference type="EMBL" id="LTAG01000070">
    <property type="protein sequence ID" value="KXO16494.1"/>
    <property type="molecule type" value="Genomic_DNA"/>
</dbReference>
<sequence length="45" mass="5071">MFNSGTFKGNTYPYTIGVAQCLVVLYYNCLYLTPSLVLTSQLLFL</sequence>
<evidence type="ECO:0000313" key="3">
    <source>
        <dbReference type="Proteomes" id="UP000070093"/>
    </source>
</evidence>
<protein>
    <submittedName>
        <fullName evidence="2">Uncharacterized protein</fullName>
    </submittedName>
</protein>
<dbReference type="AlphaFoldDB" id="A0A137SVK7"/>
<organism evidence="2 3">
    <name type="scientific">Prevotella bivia</name>
    <dbReference type="NCBI Taxonomy" id="28125"/>
    <lineage>
        <taxon>Bacteria</taxon>
        <taxon>Pseudomonadati</taxon>
        <taxon>Bacteroidota</taxon>
        <taxon>Bacteroidia</taxon>
        <taxon>Bacteroidales</taxon>
        <taxon>Prevotellaceae</taxon>
        <taxon>Prevotella</taxon>
    </lineage>
</organism>
<keyword evidence="1" id="KW-0472">Membrane</keyword>
<evidence type="ECO:0000256" key="1">
    <source>
        <dbReference type="SAM" id="Phobius"/>
    </source>
</evidence>
<proteinExistence type="predicted"/>
<evidence type="ECO:0000313" key="2">
    <source>
        <dbReference type="EMBL" id="KXO16494.1"/>
    </source>
</evidence>
<feature type="transmembrane region" description="Helical" evidence="1">
    <location>
        <begin position="12"/>
        <end position="33"/>
    </location>
</feature>
<keyword evidence="1" id="KW-0812">Transmembrane</keyword>
<name>A0A137SVK7_9BACT</name>